<dbReference type="PATRIC" id="fig|59201.158.peg.5066"/>
<geneLocation type="plasmid" evidence="1 2">
    <name>pYU39_89</name>
</geneLocation>
<gene>
    <name evidence="1" type="ORF">SE14_05142</name>
</gene>
<sequence length="130" mass="14756">MYGTTKLSTQQATNIEWSIANCKIVSCNATRTDVGHKSTITGYLVMTTRGMRVRFRWKAEQVTPFREPSMPLQVEQDYLCLPEIDGGMLVESDGSKADFEANLKLAQAVINSYRGQWIAKVKHVVRLSRW</sequence>
<dbReference type="EMBL" id="CP011430">
    <property type="protein sequence ID" value="AKH10469.1"/>
    <property type="molecule type" value="Genomic_DNA"/>
</dbReference>
<evidence type="ECO:0000313" key="2">
    <source>
        <dbReference type="Proteomes" id="UP000034636"/>
    </source>
</evidence>
<organism evidence="1 2">
    <name type="scientific">Salmonella typhimurium</name>
    <dbReference type="NCBI Taxonomy" id="90371"/>
    <lineage>
        <taxon>Bacteria</taxon>
        <taxon>Pseudomonadati</taxon>
        <taxon>Pseudomonadota</taxon>
        <taxon>Gammaproteobacteria</taxon>
        <taxon>Enterobacterales</taxon>
        <taxon>Enterobacteriaceae</taxon>
        <taxon>Salmonella</taxon>
    </lineage>
</organism>
<proteinExistence type="predicted"/>
<name>A0A0F7JFI4_SALTM</name>
<accession>A0A0F7JFI4</accession>
<dbReference type="Proteomes" id="UP000034636">
    <property type="component" value="Plasmid pYU39_89"/>
</dbReference>
<protein>
    <submittedName>
        <fullName evidence="1">Uncharacterized protein</fullName>
    </submittedName>
</protein>
<dbReference type="AlphaFoldDB" id="A0A0F7JFI4"/>
<evidence type="ECO:0000313" key="1">
    <source>
        <dbReference type="EMBL" id="AKH10469.1"/>
    </source>
</evidence>
<reference evidence="1 2" key="1">
    <citation type="journal article" date="2015" name="Genome Announc.">
        <title>Complete Genome Sequencing of a Multidrug-Resistant and Human-Invasive Salmonella enterica Serovar Typhimurium Strain of the Emerging Sequence Type 213 Genotype.</title>
        <authorList>
            <person name="Calva E."/>
            <person name="Silva C."/>
            <person name="Zaidi M.B."/>
            <person name="Sanchez-Flores A."/>
            <person name="Estrada K."/>
            <person name="Silva G.G."/>
            <person name="Soto-Jimenez L.M."/>
            <person name="Wiesner M."/>
            <person name="Fernandez-Mora M."/>
            <person name="Edwards R.A."/>
            <person name="Vinuesa P."/>
        </authorList>
    </citation>
    <scope>NUCLEOTIDE SEQUENCE [LARGE SCALE GENOMIC DNA]</scope>
    <source>
        <strain evidence="1 2">YU39</strain>
        <plasmid evidence="1 2">pYU39_89</plasmid>
    </source>
</reference>
<keyword evidence="1" id="KW-0614">Plasmid</keyword>